<dbReference type="Pfam" id="PF01386">
    <property type="entry name" value="Ribosomal_L25p"/>
    <property type="match status" value="1"/>
</dbReference>
<dbReference type="Pfam" id="PF14693">
    <property type="entry name" value="Ribosomal_TL5_C"/>
    <property type="match status" value="1"/>
</dbReference>
<dbReference type="GO" id="GO:0022625">
    <property type="term" value="C:cytosolic large ribosomal subunit"/>
    <property type="evidence" value="ECO:0007669"/>
    <property type="project" value="TreeGrafter"/>
</dbReference>
<evidence type="ECO:0000256" key="6">
    <source>
        <dbReference type="SAM" id="MobiDB-lite"/>
    </source>
</evidence>
<feature type="region of interest" description="Disordered" evidence="6">
    <location>
        <begin position="182"/>
        <end position="231"/>
    </location>
</feature>
<evidence type="ECO:0000256" key="5">
    <source>
        <dbReference type="HAMAP-Rule" id="MF_01334"/>
    </source>
</evidence>
<protein>
    <recommendedName>
        <fullName evidence="5">Large ribosomal subunit protein bL25</fullName>
    </recommendedName>
    <alternativeName>
        <fullName evidence="5">General stress protein CTC</fullName>
    </alternativeName>
</protein>
<dbReference type="InterPro" id="IPR020056">
    <property type="entry name" value="Rbsml_bL25/Gln-tRNA_synth_N"/>
</dbReference>
<evidence type="ECO:0000256" key="1">
    <source>
        <dbReference type="ARBA" id="ARBA00022730"/>
    </source>
</evidence>
<keyword evidence="2 5" id="KW-0694">RNA-binding</keyword>
<dbReference type="GO" id="GO:0006412">
    <property type="term" value="P:translation"/>
    <property type="evidence" value="ECO:0007669"/>
    <property type="project" value="UniProtKB-UniRule"/>
</dbReference>
<dbReference type="InterPro" id="IPR029751">
    <property type="entry name" value="Ribosomal_L25_dom"/>
</dbReference>
<dbReference type="InterPro" id="IPR037121">
    <property type="entry name" value="Ribosomal_bL25_C"/>
</dbReference>
<evidence type="ECO:0000256" key="2">
    <source>
        <dbReference type="ARBA" id="ARBA00022884"/>
    </source>
</evidence>
<dbReference type="SUPFAM" id="SSF50715">
    <property type="entry name" value="Ribosomal protein L25-like"/>
    <property type="match status" value="1"/>
</dbReference>
<keyword evidence="1 5" id="KW-0699">rRNA-binding</keyword>
<dbReference type="NCBIfam" id="TIGR00731">
    <property type="entry name" value="bL25_bact_ctc"/>
    <property type="match status" value="1"/>
</dbReference>
<evidence type="ECO:0000313" key="10">
    <source>
        <dbReference type="Proteomes" id="UP000177235"/>
    </source>
</evidence>
<feature type="compositionally biased region" description="Basic and acidic residues" evidence="6">
    <location>
        <begin position="222"/>
        <end position="231"/>
    </location>
</feature>
<dbReference type="InterPro" id="IPR020057">
    <property type="entry name" value="Ribosomal_bL25_b-dom"/>
</dbReference>
<evidence type="ECO:0000256" key="4">
    <source>
        <dbReference type="ARBA" id="ARBA00023274"/>
    </source>
</evidence>
<dbReference type="PANTHER" id="PTHR33284:SF1">
    <property type="entry name" value="RIBOSOMAL PROTEIN L25_GLN-TRNA SYNTHETASE, ANTI-CODON-BINDING DOMAIN-CONTAINING PROTEIN"/>
    <property type="match status" value="1"/>
</dbReference>
<comment type="caution">
    <text evidence="9">The sequence shown here is derived from an EMBL/GenBank/DDBJ whole genome shotgun (WGS) entry which is preliminary data.</text>
</comment>
<evidence type="ECO:0000313" key="9">
    <source>
        <dbReference type="EMBL" id="OGE99002.1"/>
    </source>
</evidence>
<dbReference type="InterPro" id="IPR011035">
    <property type="entry name" value="Ribosomal_bL25/Gln-tRNA_synth"/>
</dbReference>
<dbReference type="GO" id="GO:0003735">
    <property type="term" value="F:structural constituent of ribosome"/>
    <property type="evidence" value="ECO:0007669"/>
    <property type="project" value="InterPro"/>
</dbReference>
<dbReference type="PANTHER" id="PTHR33284">
    <property type="entry name" value="RIBOSOMAL PROTEIN L25/GLN-TRNA SYNTHETASE, ANTI-CODON-BINDING DOMAIN-CONTAINING PROTEIN"/>
    <property type="match status" value="1"/>
</dbReference>
<gene>
    <name evidence="5" type="primary">rplY</name>
    <name evidence="5" type="synonym">ctc</name>
    <name evidence="9" type="ORF">A3J05_04065</name>
</gene>
<name>A0A1F5QAT5_9BACT</name>
<dbReference type="HAMAP" id="MF_01334">
    <property type="entry name" value="Ribosomal_bL25_CTC"/>
    <property type="match status" value="1"/>
</dbReference>
<evidence type="ECO:0000259" key="7">
    <source>
        <dbReference type="Pfam" id="PF01386"/>
    </source>
</evidence>
<dbReference type="InterPro" id="IPR001021">
    <property type="entry name" value="Ribosomal_bL25_long"/>
</dbReference>
<dbReference type="Proteomes" id="UP000177235">
    <property type="component" value="Unassembled WGS sequence"/>
</dbReference>
<comment type="similarity">
    <text evidence="5">Belongs to the bacterial ribosomal protein bL25 family. CTC subfamily.</text>
</comment>
<keyword evidence="4 5" id="KW-0687">Ribonucleoprotein</keyword>
<feature type="domain" description="Large ribosomal subunit protein bL25 L25" evidence="7">
    <location>
        <begin position="5"/>
        <end position="91"/>
    </location>
</feature>
<dbReference type="GO" id="GO:0008097">
    <property type="term" value="F:5S rRNA binding"/>
    <property type="evidence" value="ECO:0007669"/>
    <property type="project" value="InterPro"/>
</dbReference>
<keyword evidence="3 5" id="KW-0689">Ribosomal protein</keyword>
<proteinExistence type="inferred from homology"/>
<dbReference type="Gene3D" id="2.40.240.10">
    <property type="entry name" value="Ribosomal Protein L25, Chain P"/>
    <property type="match status" value="1"/>
</dbReference>
<comment type="function">
    <text evidence="5">This is one of the proteins that binds to the 5S RNA in the ribosome where it forms part of the central protuberance.</text>
</comment>
<feature type="domain" description="Large ribosomal subunit protein bL25 beta" evidence="8">
    <location>
        <begin position="99"/>
        <end position="184"/>
    </location>
</feature>
<organism evidence="9 10">
    <name type="scientific">Candidatus Doudnabacteria bacterium RIFCSPLOWO2_02_FULL_48_13</name>
    <dbReference type="NCBI Taxonomy" id="1817845"/>
    <lineage>
        <taxon>Bacteria</taxon>
        <taxon>Candidatus Doudnaibacteriota</taxon>
    </lineage>
</organism>
<reference evidence="9 10" key="1">
    <citation type="journal article" date="2016" name="Nat. Commun.">
        <title>Thousands of microbial genomes shed light on interconnected biogeochemical processes in an aquifer system.</title>
        <authorList>
            <person name="Anantharaman K."/>
            <person name="Brown C.T."/>
            <person name="Hug L.A."/>
            <person name="Sharon I."/>
            <person name="Castelle C.J."/>
            <person name="Probst A.J."/>
            <person name="Thomas B.C."/>
            <person name="Singh A."/>
            <person name="Wilkins M.J."/>
            <person name="Karaoz U."/>
            <person name="Brodie E.L."/>
            <person name="Williams K.H."/>
            <person name="Hubbard S.S."/>
            <person name="Banfield J.F."/>
        </authorList>
    </citation>
    <scope>NUCLEOTIDE SEQUENCE [LARGE SCALE GENOMIC DNA]</scope>
</reference>
<dbReference type="CDD" id="cd00495">
    <property type="entry name" value="Ribosomal_L25_TL5_CTC"/>
    <property type="match status" value="1"/>
</dbReference>
<evidence type="ECO:0000259" key="8">
    <source>
        <dbReference type="Pfam" id="PF14693"/>
    </source>
</evidence>
<dbReference type="InterPro" id="IPR020930">
    <property type="entry name" value="Ribosomal_uL5_bac-type"/>
</dbReference>
<dbReference type="AlphaFoldDB" id="A0A1F5QAT5"/>
<evidence type="ECO:0000256" key="3">
    <source>
        <dbReference type="ARBA" id="ARBA00022980"/>
    </source>
</evidence>
<comment type="subunit">
    <text evidence="5">Part of the 50S ribosomal subunit; part of the 5S rRNA/L5/L18/L25 subcomplex. Contacts the 5S rRNA. Binds to the 5S rRNA independently of L5 and L18.</text>
</comment>
<sequence>MEYAIQAQARTVLGKQNSKLRKQGIIPAILYGRGKQSQAIQVSSKQFDKIYRQAGENTLVNLKIDGGKETKVLIHDVAKHYMKNEAVHVDFYEVDLTKKIHAKVPLEFVGLAPAVKELGGIFMKIVTEVEVESLPSDLPHKIEINVESLKTFEDAIRISDIKVKGDVKILGNAEDMIASVQAPRTEEELASLEQSTAEAEKAAVEALTKEPEAAAGEEGAEDAEKPEPKKE</sequence>
<accession>A0A1F5QAT5</accession>
<feature type="compositionally biased region" description="Basic and acidic residues" evidence="6">
    <location>
        <begin position="198"/>
        <end position="212"/>
    </location>
</feature>
<dbReference type="Gene3D" id="2.170.120.20">
    <property type="entry name" value="Ribosomal protein L25, beta domain"/>
    <property type="match status" value="1"/>
</dbReference>
<dbReference type="EMBL" id="MFFF01000024">
    <property type="protein sequence ID" value="OGE99002.1"/>
    <property type="molecule type" value="Genomic_DNA"/>
</dbReference>